<dbReference type="GO" id="GO:0005506">
    <property type="term" value="F:iron ion binding"/>
    <property type="evidence" value="ECO:0007669"/>
    <property type="project" value="InterPro"/>
</dbReference>
<dbReference type="PANTHER" id="PTHR43082">
    <property type="entry name" value="FERREDOXIN-LIKE"/>
    <property type="match status" value="1"/>
</dbReference>
<comment type="caution">
    <text evidence="7">The sequence shown here is derived from an EMBL/GenBank/DDBJ whole genome shotgun (WGS) entry which is preliminary data.</text>
</comment>
<evidence type="ECO:0000256" key="5">
    <source>
        <dbReference type="ARBA" id="ARBA00023014"/>
    </source>
</evidence>
<dbReference type="PROSITE" id="PS51379">
    <property type="entry name" value="4FE4S_FER_2"/>
    <property type="match status" value="1"/>
</dbReference>
<dbReference type="InterPro" id="IPR017896">
    <property type="entry name" value="4Fe4S_Fe-S-bd"/>
</dbReference>
<accession>A0A0F8YB96</accession>
<dbReference type="Gene3D" id="3.30.70.20">
    <property type="match status" value="1"/>
</dbReference>
<keyword evidence="3" id="KW-0249">Electron transport</keyword>
<keyword evidence="2" id="KW-0479">Metal-binding</keyword>
<dbReference type="EMBL" id="LAZR01054388">
    <property type="protein sequence ID" value="KKK78668.1"/>
    <property type="molecule type" value="Genomic_DNA"/>
</dbReference>
<proteinExistence type="predicted"/>
<dbReference type="PANTHER" id="PTHR43082:SF3">
    <property type="entry name" value="FERREDOXIN-LIKE PROTEIN YDIT"/>
    <property type="match status" value="1"/>
</dbReference>
<reference evidence="7" key="1">
    <citation type="journal article" date="2015" name="Nature">
        <title>Complex archaea that bridge the gap between prokaryotes and eukaryotes.</title>
        <authorList>
            <person name="Spang A."/>
            <person name="Saw J.H."/>
            <person name="Jorgensen S.L."/>
            <person name="Zaremba-Niedzwiedzka K."/>
            <person name="Martijn J."/>
            <person name="Lind A.E."/>
            <person name="van Eijk R."/>
            <person name="Schleper C."/>
            <person name="Guy L."/>
            <person name="Ettema T.J."/>
        </authorList>
    </citation>
    <scope>NUCLEOTIDE SEQUENCE</scope>
</reference>
<keyword evidence="1" id="KW-0813">Transport</keyword>
<protein>
    <recommendedName>
        <fullName evidence="6">4Fe-4S ferredoxin-type domain-containing protein</fullName>
    </recommendedName>
</protein>
<keyword evidence="5" id="KW-0411">Iron-sulfur</keyword>
<sequence length="91" mass="10339">MNVEDRLFLNRFNADDRSHLKVIDPEVCLKCKRKQCSPSCPSKCYTIQDGKAVVAYEGCLECGTCRIVCNEFFNIGWKYPRGGFGVSFKFG</sequence>
<dbReference type="PIRSF" id="PIRSF036548">
    <property type="entry name" value="Fdx_FixX"/>
    <property type="match status" value="1"/>
</dbReference>
<organism evidence="7">
    <name type="scientific">marine sediment metagenome</name>
    <dbReference type="NCBI Taxonomy" id="412755"/>
    <lineage>
        <taxon>unclassified sequences</taxon>
        <taxon>metagenomes</taxon>
        <taxon>ecological metagenomes</taxon>
    </lineage>
</organism>
<keyword evidence="4" id="KW-0408">Iron</keyword>
<evidence type="ECO:0000256" key="1">
    <source>
        <dbReference type="ARBA" id="ARBA00022448"/>
    </source>
</evidence>
<dbReference type="GO" id="GO:0051536">
    <property type="term" value="F:iron-sulfur cluster binding"/>
    <property type="evidence" value="ECO:0007669"/>
    <property type="project" value="UniProtKB-KW"/>
</dbReference>
<dbReference type="AlphaFoldDB" id="A0A0F8YB96"/>
<name>A0A0F8YB96_9ZZZZ</name>
<evidence type="ECO:0000256" key="4">
    <source>
        <dbReference type="ARBA" id="ARBA00023004"/>
    </source>
</evidence>
<evidence type="ECO:0000259" key="6">
    <source>
        <dbReference type="PROSITE" id="PS51379"/>
    </source>
</evidence>
<evidence type="ECO:0000313" key="7">
    <source>
        <dbReference type="EMBL" id="KKK78668.1"/>
    </source>
</evidence>
<gene>
    <name evidence="7" type="ORF">LCGC14_2841260</name>
</gene>
<evidence type="ECO:0000256" key="3">
    <source>
        <dbReference type="ARBA" id="ARBA00022982"/>
    </source>
</evidence>
<dbReference type="InterPro" id="IPR012206">
    <property type="entry name" value="Fd_FixX"/>
</dbReference>
<dbReference type="SUPFAM" id="SSF54862">
    <property type="entry name" value="4Fe-4S ferredoxins"/>
    <property type="match status" value="1"/>
</dbReference>
<evidence type="ECO:0000256" key="2">
    <source>
        <dbReference type="ARBA" id="ARBA00022723"/>
    </source>
</evidence>
<feature type="domain" description="4Fe-4S ferredoxin-type" evidence="6">
    <location>
        <begin position="19"/>
        <end position="50"/>
    </location>
</feature>